<proteinExistence type="predicted"/>
<feature type="domain" description="ImpA N-terminal" evidence="2">
    <location>
        <begin position="12"/>
        <end position="119"/>
    </location>
</feature>
<comment type="caution">
    <text evidence="3">The sequence shown here is derived from an EMBL/GenBank/DDBJ whole genome shotgun (WGS) entry which is preliminary data.</text>
</comment>
<dbReference type="Pfam" id="PF16989">
    <property type="entry name" value="T6SS_VasJ"/>
    <property type="match status" value="1"/>
</dbReference>
<feature type="region of interest" description="Disordered" evidence="1">
    <location>
        <begin position="183"/>
        <end position="215"/>
    </location>
</feature>
<accession>A0ABT5QHQ5</accession>
<dbReference type="Proteomes" id="UP001149821">
    <property type="component" value="Unassembled WGS sequence"/>
</dbReference>
<dbReference type="InterPro" id="IPR017739">
    <property type="entry name" value="T6SS-assoc_VCA0119"/>
</dbReference>
<dbReference type="NCBIfam" id="TIGR03362">
    <property type="entry name" value="VI_chp_7"/>
    <property type="match status" value="1"/>
</dbReference>
<dbReference type="RefSeq" id="WP_274140583.1">
    <property type="nucleotide sequence ID" value="NZ_JAJUBB010000002.1"/>
</dbReference>
<evidence type="ECO:0000313" key="3">
    <source>
        <dbReference type="EMBL" id="MDD1780512.1"/>
    </source>
</evidence>
<dbReference type="EMBL" id="JAJUBB010000002">
    <property type="protein sequence ID" value="MDD1780512.1"/>
    <property type="molecule type" value="Genomic_DNA"/>
</dbReference>
<organism evidence="3 4">
    <name type="scientific">Enterovibrio qingdaonensis</name>
    <dbReference type="NCBI Taxonomy" id="2899818"/>
    <lineage>
        <taxon>Bacteria</taxon>
        <taxon>Pseudomonadati</taxon>
        <taxon>Pseudomonadota</taxon>
        <taxon>Gammaproteobacteria</taxon>
        <taxon>Vibrionales</taxon>
        <taxon>Vibrionaceae</taxon>
        <taxon>Enterovibrio</taxon>
    </lineage>
</organism>
<reference evidence="3" key="1">
    <citation type="submission" date="2021-12" db="EMBL/GenBank/DDBJ databases">
        <title>Enterovibrio ZSDZ35 sp. nov. and Enterovibrio ZSDZ42 sp. nov., isolated from coastal seawater in Qingdao.</title>
        <authorList>
            <person name="Zhang P."/>
        </authorList>
    </citation>
    <scope>NUCLEOTIDE SEQUENCE</scope>
    <source>
        <strain evidence="3">ZSDZ35</strain>
    </source>
</reference>
<dbReference type="Pfam" id="PF06812">
    <property type="entry name" value="ImpA_N"/>
    <property type="match status" value="1"/>
</dbReference>
<evidence type="ECO:0000259" key="2">
    <source>
        <dbReference type="Pfam" id="PF06812"/>
    </source>
</evidence>
<keyword evidence="4" id="KW-1185">Reference proteome</keyword>
<feature type="compositionally biased region" description="Basic and acidic residues" evidence="1">
    <location>
        <begin position="193"/>
        <end position="207"/>
    </location>
</feature>
<evidence type="ECO:0000313" key="4">
    <source>
        <dbReference type="Proteomes" id="UP001149821"/>
    </source>
</evidence>
<dbReference type="PANTHER" id="PTHR37024">
    <property type="entry name" value="TYPE VI SECRETION SYSTEM DUF2094 AND IMPA-RELATED DOMAIN PROTEIN"/>
    <property type="match status" value="1"/>
</dbReference>
<protein>
    <submittedName>
        <fullName evidence="3">Type VI secretion system protein TssA</fullName>
    </submittedName>
</protein>
<dbReference type="PANTHER" id="PTHR37024:SF3">
    <property type="entry name" value="TYPE VI SECRETION SYSTEM PROTEIN TSSA"/>
    <property type="match status" value="1"/>
</dbReference>
<gene>
    <name evidence="3" type="primary">tssA</name>
    <name evidence="3" type="ORF">LRP49_04785</name>
</gene>
<evidence type="ECO:0000256" key="1">
    <source>
        <dbReference type="SAM" id="MobiDB-lite"/>
    </source>
</evidence>
<dbReference type="InterPro" id="IPR010657">
    <property type="entry name" value="ImpA_N"/>
</dbReference>
<name>A0ABT5QHQ5_9GAMM</name>
<sequence length="470" mass="52533">MDTEHYRKRLIAPITSDNPVGDRIEDDPALDFVDAQMMKIGSLSHSEVKWDEAENHAITLLETKSKDIKLLAHLLRCLQHKADVERFVLSIYLLTDFINAFWQTCLPAPGAKGEPVRKRFYGQILQRTESSAESFDVSRISETQLSELNSALDALSLAASTHQLSNDSIGTITAVIGKRVKATPATSASGGTEKNEVSEQKSDEKGAASDGPLSFDISSERATKLTLLKVADFMNEMEGGRSTSLRLRRFAIWFSISSPPEHDADFETPLMPVSAERISEYEDLLNLKADHSLWRKVEQSLTVSPYWIDGHYLSYRIAMKLGLSDAANAIASEVKSFVLRMPVLFELKFKGGMPFISASTQQWLREGDKNPLSASGETSWDSKRKEAFSLAEEKGLSDALTMLNGGLSKAEEPRDRFYWRLLSADLLEHHQLTAMAEQEYGTLLRQISSMSLIDWEPSLIKHLETITDAR</sequence>